<organism evidence="1 2">
    <name type="scientific">Candidatus Palibaumannia cicadellinicola</name>
    <dbReference type="NCBI Taxonomy" id="186490"/>
    <lineage>
        <taxon>Bacteria</taxon>
        <taxon>Pseudomonadati</taxon>
        <taxon>Pseudomonadota</taxon>
        <taxon>Gammaproteobacteria</taxon>
        <taxon>Candidatus Palibaumannia</taxon>
    </lineage>
</organism>
<dbReference type="EMBL" id="CP008985">
    <property type="protein sequence ID" value="AIN46996.1"/>
    <property type="molecule type" value="Genomic_DNA"/>
</dbReference>
<name>A0A088N0X1_9GAMM</name>
<dbReference type="AlphaFoldDB" id="A0A088N0X1"/>
<evidence type="ECO:0000313" key="2">
    <source>
        <dbReference type="Proteomes" id="UP000067325"/>
    </source>
</evidence>
<evidence type="ECO:0000313" key="1">
    <source>
        <dbReference type="EMBL" id="AIN46996.1"/>
    </source>
</evidence>
<protein>
    <submittedName>
        <fullName evidence="1">Succinyl-CoA ligase [ADP-forming] alpha chain</fullName>
        <ecNumber evidence="1">6.2.1.5</ecNumber>
    </submittedName>
</protein>
<dbReference type="GO" id="GO:0009361">
    <property type="term" value="C:succinate-CoA ligase complex (ADP-forming)"/>
    <property type="evidence" value="ECO:0007669"/>
    <property type="project" value="TreeGrafter"/>
</dbReference>
<keyword evidence="1" id="KW-0436">Ligase</keyword>
<proteinExistence type="predicted"/>
<dbReference type="PANTHER" id="PTHR11117:SF2">
    <property type="entry name" value="SUCCINATE--COA LIGASE [ADP_GDP-FORMING] SUBUNIT ALPHA, MITOCHONDRIAL"/>
    <property type="match status" value="1"/>
</dbReference>
<dbReference type="SUPFAM" id="SSF52210">
    <property type="entry name" value="Succinyl-CoA synthetase domains"/>
    <property type="match status" value="1"/>
</dbReference>
<dbReference type="Proteomes" id="UP000067325">
    <property type="component" value="Chromosome"/>
</dbReference>
<dbReference type="EC" id="6.2.1.5" evidence="1"/>
<dbReference type="GO" id="GO:0004775">
    <property type="term" value="F:succinate-CoA ligase (ADP-forming) activity"/>
    <property type="evidence" value="ECO:0007669"/>
    <property type="project" value="UniProtKB-EC"/>
</dbReference>
<dbReference type="InterPro" id="IPR016102">
    <property type="entry name" value="Succinyl-CoA_synth-like"/>
</dbReference>
<dbReference type="KEGG" id="bcib:IM45_226"/>
<dbReference type="GO" id="GO:0006099">
    <property type="term" value="P:tricarboxylic acid cycle"/>
    <property type="evidence" value="ECO:0007669"/>
    <property type="project" value="TreeGrafter"/>
</dbReference>
<dbReference type="Gene3D" id="3.40.50.261">
    <property type="entry name" value="Succinyl-CoA synthetase domains"/>
    <property type="match status" value="1"/>
</dbReference>
<reference evidence="1 2" key="1">
    <citation type="journal article" date="2014" name="MBio">
        <title>Differential genome evolution between companion symbionts in an insect-bacterial symbiosis.</title>
        <authorList>
            <person name="Bennett G.M."/>
            <person name="McCutcheon J.P."/>
            <person name="MacDonald B.R."/>
            <person name="Romanovicz D."/>
            <person name="Moran N.A."/>
        </authorList>
    </citation>
    <scope>NUCLEOTIDE SEQUENCE [LARGE SCALE GENOMIC DNA]</scope>
    <source>
        <strain evidence="1 2">BGSS</strain>
    </source>
</reference>
<dbReference type="GO" id="GO:0004776">
    <property type="term" value="F:succinate-CoA ligase (GDP-forming) activity"/>
    <property type="evidence" value="ECO:0007669"/>
    <property type="project" value="TreeGrafter"/>
</dbReference>
<gene>
    <name evidence="1" type="ORF">IM45_226</name>
</gene>
<sequence>MPGSIHQPGRVGIVSRLGSLTYEAVIQTNDTSLGQSSGVGNFLNKISRKLKITCMTKPVEGKRMGHMGAIITGGQGTALLLQTNYLC</sequence>
<accession>A0A088N0X1</accession>
<dbReference type="PANTHER" id="PTHR11117">
    <property type="entry name" value="SUCCINYL-COA LIGASE SUBUNIT ALPHA"/>
    <property type="match status" value="1"/>
</dbReference>
<dbReference type="eggNOG" id="COG0074">
    <property type="taxonomic scope" value="Bacteria"/>
</dbReference>